<dbReference type="PANTHER" id="PTHR46229:SF2">
    <property type="entry name" value="BOLA-LIKE PROTEIN 1"/>
    <property type="match status" value="1"/>
</dbReference>
<dbReference type="InterPro" id="IPR036065">
    <property type="entry name" value="BolA-like_sf"/>
</dbReference>
<protein>
    <submittedName>
        <fullName evidence="3">BolA family transcriptional regulator</fullName>
    </submittedName>
</protein>
<organism evidence="3 4">
    <name type="scientific">Methylocystis hirsuta</name>
    <dbReference type="NCBI Taxonomy" id="369798"/>
    <lineage>
        <taxon>Bacteria</taxon>
        <taxon>Pseudomonadati</taxon>
        <taxon>Pseudomonadota</taxon>
        <taxon>Alphaproteobacteria</taxon>
        <taxon>Hyphomicrobiales</taxon>
        <taxon>Methylocystaceae</taxon>
        <taxon>Methylocystis</taxon>
    </lineage>
</organism>
<comment type="similarity">
    <text evidence="1 2">Belongs to the BolA/IbaG family.</text>
</comment>
<sequence>MPSAEIERLIKSAIPDAQVELTALVNDDDHWAATVVSERFRGLTRVKQHQLVNAAFGDRLGGELHALQLTTRAPESV</sequence>
<evidence type="ECO:0000256" key="2">
    <source>
        <dbReference type="RuleBase" id="RU003860"/>
    </source>
</evidence>
<accession>A0A3M9XX01</accession>
<dbReference type="InterPro" id="IPR002634">
    <property type="entry name" value="BolA"/>
</dbReference>
<evidence type="ECO:0000313" key="4">
    <source>
        <dbReference type="Proteomes" id="UP000268623"/>
    </source>
</evidence>
<dbReference type="InterPro" id="IPR050961">
    <property type="entry name" value="BolA/IbaG_stress_morph_reg"/>
</dbReference>
<keyword evidence="4" id="KW-1185">Reference proteome</keyword>
<evidence type="ECO:0000313" key="3">
    <source>
        <dbReference type="EMBL" id="RNJ51440.1"/>
    </source>
</evidence>
<evidence type="ECO:0000256" key="1">
    <source>
        <dbReference type="ARBA" id="ARBA00005578"/>
    </source>
</evidence>
<dbReference type="Proteomes" id="UP000268623">
    <property type="component" value="Unassembled WGS sequence"/>
</dbReference>
<comment type="caution">
    <text evidence="3">The sequence shown here is derived from an EMBL/GenBank/DDBJ whole genome shotgun (WGS) entry which is preliminary data.</text>
</comment>
<dbReference type="AlphaFoldDB" id="A0A3M9XX01"/>
<dbReference type="EMBL" id="QWDD01000001">
    <property type="protein sequence ID" value="RNJ51440.1"/>
    <property type="molecule type" value="Genomic_DNA"/>
</dbReference>
<name>A0A3M9XX01_9HYPH</name>
<dbReference type="PIRSF" id="PIRSF003113">
    <property type="entry name" value="BolA"/>
    <property type="match status" value="1"/>
</dbReference>
<dbReference type="PANTHER" id="PTHR46229">
    <property type="entry name" value="BOLA TRANSCRIPTION REGULATOR"/>
    <property type="match status" value="1"/>
</dbReference>
<proteinExistence type="inferred from homology"/>
<dbReference type="OrthoDB" id="9796738at2"/>
<dbReference type="Pfam" id="PF01722">
    <property type="entry name" value="BolA"/>
    <property type="match status" value="1"/>
</dbReference>
<gene>
    <name evidence="3" type="ORF">D1O30_01430</name>
</gene>
<dbReference type="Gene3D" id="3.30.300.90">
    <property type="entry name" value="BolA-like"/>
    <property type="match status" value="1"/>
</dbReference>
<reference evidence="3 4" key="1">
    <citation type="submission" date="2018-08" db="EMBL/GenBank/DDBJ databases">
        <title>Genome sequence of Methylocystis hirsuta CSC1, a methanotroph able to accumulate PHAs.</title>
        <authorList>
            <person name="Bordel S."/>
            <person name="Rodriguez E."/>
            <person name="Gancedo J."/>
            <person name="Munoz R."/>
        </authorList>
    </citation>
    <scope>NUCLEOTIDE SEQUENCE [LARGE SCALE GENOMIC DNA]</scope>
    <source>
        <strain evidence="3 4">CSC1</strain>
    </source>
</reference>
<dbReference type="SUPFAM" id="SSF82657">
    <property type="entry name" value="BolA-like"/>
    <property type="match status" value="1"/>
</dbReference>